<dbReference type="InterPro" id="IPR000792">
    <property type="entry name" value="Tscrpt_reg_LuxR_C"/>
</dbReference>
<dbReference type="GO" id="GO:0003677">
    <property type="term" value="F:DNA binding"/>
    <property type="evidence" value="ECO:0007669"/>
    <property type="project" value="InterPro"/>
</dbReference>
<accession>A0A931DH56</accession>
<keyword evidence="4" id="KW-1185">Reference proteome</keyword>
<dbReference type="SUPFAM" id="SSF52540">
    <property type="entry name" value="P-loop containing nucleoside triphosphate hydrolases"/>
    <property type="match status" value="1"/>
</dbReference>
<evidence type="ECO:0000259" key="2">
    <source>
        <dbReference type="PROSITE" id="PS50043"/>
    </source>
</evidence>
<dbReference type="PANTHER" id="PTHR47691:SF3">
    <property type="entry name" value="HTH-TYPE TRANSCRIPTIONAL REGULATOR RV0890C-RELATED"/>
    <property type="match status" value="1"/>
</dbReference>
<dbReference type="Pfam" id="PF00196">
    <property type="entry name" value="GerE"/>
    <property type="match status" value="1"/>
</dbReference>
<dbReference type="Proteomes" id="UP000614047">
    <property type="component" value="Unassembled WGS sequence"/>
</dbReference>
<reference evidence="3" key="1">
    <citation type="submission" date="2020-11" db="EMBL/GenBank/DDBJ databases">
        <title>Sequencing the genomes of 1000 actinobacteria strains.</title>
        <authorList>
            <person name="Klenk H.-P."/>
        </authorList>
    </citation>
    <scope>NUCLEOTIDE SEQUENCE</scope>
    <source>
        <strain evidence="3">DSM 43175</strain>
    </source>
</reference>
<name>A0A931DH56_9ACTN</name>
<dbReference type="InterPro" id="IPR016032">
    <property type="entry name" value="Sig_transdc_resp-reg_C-effctor"/>
</dbReference>
<dbReference type="RefSeq" id="WP_197011831.1">
    <property type="nucleotide sequence ID" value="NZ_BAABES010000004.1"/>
</dbReference>
<evidence type="ECO:0000313" key="4">
    <source>
        <dbReference type="Proteomes" id="UP000614047"/>
    </source>
</evidence>
<dbReference type="PRINTS" id="PR00038">
    <property type="entry name" value="HTHLUXR"/>
</dbReference>
<proteinExistence type="predicted"/>
<feature type="compositionally biased region" description="Gly residues" evidence="1">
    <location>
        <begin position="21"/>
        <end position="30"/>
    </location>
</feature>
<sequence>MASGQARPERPARGDSAGADRPGGGGGPGGAVPPMVGREAELELLRGRLADPSARLLTMTGPAGVGKTRLALALAAEPVPAAGYLDLAPYERSGAALEALSAACADDRLVVADHADHVIEELAPRVPRLLADRPGARVLVVSREPLRLYGERVLRVPPLARAASLELLRRRAAAVRDGLPADGAGLERLCELLDDLPLAIEFAAARLARMDPGELAGRLREGQDVLRGGSTLSRHAGMREAIGWSHDRLTGAERAVLRTLAVHEGPFSPADAATGADPAVVEALAAKNLLARLPASGAEPRLRMLNTVRSYVRSLPSPAREAAARIRFQARPLTQRELEVAMLVARGLTDRQIAGRMGIAEWTAAHHVRAVMGKLNCTSRVHVASWVIRDSLVVPATDPSGG</sequence>
<feature type="region of interest" description="Disordered" evidence="1">
    <location>
        <begin position="1"/>
        <end position="35"/>
    </location>
</feature>
<protein>
    <submittedName>
        <fullName evidence="3">ATPase</fullName>
    </submittedName>
</protein>
<dbReference type="SUPFAM" id="SSF46894">
    <property type="entry name" value="C-terminal effector domain of the bipartite response regulators"/>
    <property type="match status" value="1"/>
</dbReference>
<dbReference type="PROSITE" id="PS50043">
    <property type="entry name" value="HTH_LUXR_2"/>
    <property type="match status" value="1"/>
</dbReference>
<dbReference type="InterPro" id="IPR036388">
    <property type="entry name" value="WH-like_DNA-bd_sf"/>
</dbReference>
<evidence type="ECO:0000256" key="1">
    <source>
        <dbReference type="SAM" id="MobiDB-lite"/>
    </source>
</evidence>
<comment type="caution">
    <text evidence="3">The sequence shown here is derived from an EMBL/GenBank/DDBJ whole genome shotgun (WGS) entry which is preliminary data.</text>
</comment>
<dbReference type="PANTHER" id="PTHR47691">
    <property type="entry name" value="REGULATOR-RELATED"/>
    <property type="match status" value="1"/>
</dbReference>
<evidence type="ECO:0000313" key="3">
    <source>
        <dbReference type="EMBL" id="MBG6089197.1"/>
    </source>
</evidence>
<dbReference type="AlphaFoldDB" id="A0A931DH56"/>
<dbReference type="SMART" id="SM00421">
    <property type="entry name" value="HTH_LUXR"/>
    <property type="match status" value="1"/>
</dbReference>
<dbReference type="Gene3D" id="3.40.50.300">
    <property type="entry name" value="P-loop containing nucleotide triphosphate hydrolases"/>
    <property type="match status" value="1"/>
</dbReference>
<dbReference type="GO" id="GO:0006355">
    <property type="term" value="P:regulation of DNA-templated transcription"/>
    <property type="evidence" value="ECO:0007669"/>
    <property type="project" value="InterPro"/>
</dbReference>
<dbReference type="InterPro" id="IPR027417">
    <property type="entry name" value="P-loop_NTPase"/>
</dbReference>
<gene>
    <name evidence="3" type="ORF">IW256_003310</name>
</gene>
<dbReference type="EMBL" id="JADOUA010000001">
    <property type="protein sequence ID" value="MBG6089197.1"/>
    <property type="molecule type" value="Genomic_DNA"/>
</dbReference>
<dbReference type="CDD" id="cd06170">
    <property type="entry name" value="LuxR_C_like"/>
    <property type="match status" value="1"/>
</dbReference>
<dbReference type="Gene3D" id="1.10.10.10">
    <property type="entry name" value="Winged helix-like DNA-binding domain superfamily/Winged helix DNA-binding domain"/>
    <property type="match status" value="1"/>
</dbReference>
<organism evidence="3 4">
    <name type="scientific">Actinomadura viridis</name>
    <dbReference type="NCBI Taxonomy" id="58110"/>
    <lineage>
        <taxon>Bacteria</taxon>
        <taxon>Bacillati</taxon>
        <taxon>Actinomycetota</taxon>
        <taxon>Actinomycetes</taxon>
        <taxon>Streptosporangiales</taxon>
        <taxon>Thermomonosporaceae</taxon>
        <taxon>Actinomadura</taxon>
    </lineage>
</organism>
<feature type="domain" description="HTH luxR-type" evidence="2">
    <location>
        <begin position="326"/>
        <end position="391"/>
    </location>
</feature>